<evidence type="ECO:0000313" key="2">
    <source>
        <dbReference type="Proteomes" id="UP000670092"/>
    </source>
</evidence>
<reference evidence="1 2" key="1">
    <citation type="submission" date="2021-01" db="EMBL/GenBank/DDBJ databases">
        <title>Chromosome-level genome assembly of a human fungal pathogen reveals clustering of transcriptionally co-regulated genes.</title>
        <authorList>
            <person name="Voorhies M."/>
            <person name="Cohen S."/>
            <person name="Shea T.P."/>
            <person name="Petrus S."/>
            <person name="Munoz J.F."/>
            <person name="Poplawski S."/>
            <person name="Goldman W.E."/>
            <person name="Michael T."/>
            <person name="Cuomo C.A."/>
            <person name="Sil A."/>
            <person name="Beyhan S."/>
        </authorList>
    </citation>
    <scope>NUCLEOTIDE SEQUENCE [LARGE SCALE GENOMIC DNA]</scope>
    <source>
        <strain evidence="1 2">G184AR</strain>
    </source>
</reference>
<sequence>MSLRIAGFFLGQNFRTSSTPTELLILTASRWWGKSQFPTLFIMRVHVKCVWILTNASGGGPHSMLLTNPAPDAAEKPKKQRIQDSIKTLCVFPSISCTINLSRAQIRYRYVVG</sequence>
<evidence type="ECO:0000313" key="1">
    <source>
        <dbReference type="EMBL" id="KAG5294047.1"/>
    </source>
</evidence>
<dbReference type="Proteomes" id="UP000670092">
    <property type="component" value="Unassembled WGS sequence"/>
</dbReference>
<dbReference type="EMBL" id="JAEVHI010000004">
    <property type="protein sequence ID" value="KAG5294047.1"/>
    <property type="molecule type" value="Genomic_DNA"/>
</dbReference>
<dbReference type="AlphaFoldDB" id="A0A8H8CY56"/>
<protein>
    <submittedName>
        <fullName evidence="1">Uncharacterized protein</fullName>
    </submittedName>
</protein>
<organism evidence="1 2">
    <name type="scientific">Ajellomyces capsulatus</name>
    <name type="common">Darling's disease fungus</name>
    <name type="synonym">Histoplasma capsulatum</name>
    <dbReference type="NCBI Taxonomy" id="5037"/>
    <lineage>
        <taxon>Eukaryota</taxon>
        <taxon>Fungi</taxon>
        <taxon>Dikarya</taxon>
        <taxon>Ascomycota</taxon>
        <taxon>Pezizomycotina</taxon>
        <taxon>Eurotiomycetes</taxon>
        <taxon>Eurotiomycetidae</taxon>
        <taxon>Onygenales</taxon>
        <taxon>Ajellomycetaceae</taxon>
        <taxon>Histoplasma</taxon>
    </lineage>
</organism>
<comment type="caution">
    <text evidence="1">The sequence shown here is derived from an EMBL/GenBank/DDBJ whole genome shotgun (WGS) entry which is preliminary data.</text>
</comment>
<dbReference type="VEuPathDB" id="FungiDB:I7I52_05559"/>
<accession>A0A8H8CY56</accession>
<name>A0A8H8CY56_AJECA</name>
<proteinExistence type="predicted"/>
<gene>
    <name evidence="1" type="ORF">I7I52_05559</name>
</gene>